<evidence type="ECO:0000313" key="1">
    <source>
        <dbReference type="EMBL" id="RMX47376.1"/>
    </source>
</evidence>
<name>A0A3M6U187_POCDA</name>
<protein>
    <submittedName>
        <fullName evidence="1">Uncharacterized protein</fullName>
    </submittedName>
</protein>
<feature type="non-terminal residue" evidence="1">
    <location>
        <position position="235"/>
    </location>
</feature>
<dbReference type="InterPro" id="IPR011042">
    <property type="entry name" value="6-blade_b-propeller_TolB-like"/>
</dbReference>
<proteinExistence type="predicted"/>
<dbReference type="AlphaFoldDB" id="A0A3M6U187"/>
<dbReference type="Proteomes" id="UP000275408">
    <property type="component" value="Unassembled WGS sequence"/>
</dbReference>
<dbReference type="EMBL" id="RCHS01002423">
    <property type="protein sequence ID" value="RMX47376.1"/>
    <property type="molecule type" value="Genomic_DNA"/>
</dbReference>
<organism evidence="1 2">
    <name type="scientific">Pocillopora damicornis</name>
    <name type="common">Cauliflower coral</name>
    <name type="synonym">Millepora damicornis</name>
    <dbReference type="NCBI Taxonomy" id="46731"/>
    <lineage>
        <taxon>Eukaryota</taxon>
        <taxon>Metazoa</taxon>
        <taxon>Cnidaria</taxon>
        <taxon>Anthozoa</taxon>
        <taxon>Hexacorallia</taxon>
        <taxon>Scleractinia</taxon>
        <taxon>Astrocoeniina</taxon>
        <taxon>Pocilloporidae</taxon>
        <taxon>Pocillopora</taxon>
    </lineage>
</organism>
<evidence type="ECO:0000313" key="2">
    <source>
        <dbReference type="Proteomes" id="UP000275408"/>
    </source>
</evidence>
<sequence>MNTMLAGREKYPYRVPIPDCPHNIKSVHSAEFLDWIVIDGYLVNVKLLLLLRREDEGIKKCVSLKALRILDHRDVETALEIHRKEVQDSIPDEKKKSGLSLLSYPVGLTFYPKRSRLFITDRLLQAVFIIDMHCPTNVTLIADGGEPEHTNGRGSKARFKNPAGVVVREEELYGIVPLESLFFHASGIGQEDPDAEESQSEEEDFAIRRIRKVSVHNLSPVSEENVPDLESPFAI</sequence>
<accession>A0A3M6U187</accession>
<reference evidence="1 2" key="1">
    <citation type="journal article" date="2018" name="Sci. Rep.">
        <title>Comparative analysis of the Pocillopora damicornis genome highlights role of immune system in coral evolution.</title>
        <authorList>
            <person name="Cunning R."/>
            <person name="Bay R.A."/>
            <person name="Gillette P."/>
            <person name="Baker A.C."/>
            <person name="Traylor-Knowles N."/>
        </authorList>
    </citation>
    <scope>NUCLEOTIDE SEQUENCE [LARGE SCALE GENOMIC DNA]</scope>
    <source>
        <strain evidence="1">RSMAS</strain>
        <tissue evidence="1">Whole animal</tissue>
    </source>
</reference>
<gene>
    <name evidence="1" type="ORF">pdam_00018743</name>
</gene>
<dbReference type="Gene3D" id="2.120.10.30">
    <property type="entry name" value="TolB, C-terminal domain"/>
    <property type="match status" value="1"/>
</dbReference>
<keyword evidence="2" id="KW-1185">Reference proteome</keyword>
<comment type="caution">
    <text evidence="1">The sequence shown here is derived from an EMBL/GenBank/DDBJ whole genome shotgun (WGS) entry which is preliminary data.</text>
</comment>